<name>A0ABQ9IHQ0_9NEOP</name>
<sequence length="530" mass="59123">MSVTHASSSTVSPISPALCCTDACSPQTSLSPALVTLLAHHFAVFAHLALTVAQLSNLSIHDWETHPLLGLSALSSLAQAGGVLALIRLEGLITLLCLDPTPPCIPKSATLKLSEGCRLVVSLHSGLFRLQGGSILFLSPHWKLLTFLSPWHEALEAAHFPGKGCTYSTKSCVRCELLSYGLEKGVHPPPPAEPSREEVRRRKETHVQECTLAMQMDLSVPHMFVHIAEQVPRSSAARPGTAACCCRMALDLRGWAAVGRSLQDYSGGWRPASPHHCLCYRDGSLHNSSPVWENMLTDAIHDDKGFVPGCKDERGSKHRFPDLYYAHRFELWKRIEQHWKARAGENQLTSSNVRHDSHMQKSRRNPAGNQTWYASMGGEQAKSGVVWVALNSEVLRTDEGEARWMWSSAKMQRWRKWEIPEKTSMTNESDEGIQIPFSEVVRGVSVAIVVPPAVVYRIKQEVRFKDGMLKSFSTPHKHRAKQQMKTNIDDFDIQRSSSDPFAQAHRCTYSCLHNSAMHWVAMHWAVTSYT</sequence>
<evidence type="ECO:0000313" key="2">
    <source>
        <dbReference type="Proteomes" id="UP001159363"/>
    </source>
</evidence>
<accession>A0ABQ9IHQ0</accession>
<evidence type="ECO:0000313" key="1">
    <source>
        <dbReference type="EMBL" id="KAJ8896187.1"/>
    </source>
</evidence>
<organism evidence="1 2">
    <name type="scientific">Dryococelus australis</name>
    <dbReference type="NCBI Taxonomy" id="614101"/>
    <lineage>
        <taxon>Eukaryota</taxon>
        <taxon>Metazoa</taxon>
        <taxon>Ecdysozoa</taxon>
        <taxon>Arthropoda</taxon>
        <taxon>Hexapoda</taxon>
        <taxon>Insecta</taxon>
        <taxon>Pterygota</taxon>
        <taxon>Neoptera</taxon>
        <taxon>Polyneoptera</taxon>
        <taxon>Phasmatodea</taxon>
        <taxon>Verophasmatodea</taxon>
        <taxon>Anareolatae</taxon>
        <taxon>Phasmatidae</taxon>
        <taxon>Eurycanthinae</taxon>
        <taxon>Dryococelus</taxon>
    </lineage>
</organism>
<protein>
    <submittedName>
        <fullName evidence="1">Uncharacterized protein</fullName>
    </submittedName>
</protein>
<dbReference type="Proteomes" id="UP001159363">
    <property type="component" value="Chromosome 1"/>
</dbReference>
<reference evidence="1 2" key="1">
    <citation type="submission" date="2023-02" db="EMBL/GenBank/DDBJ databases">
        <title>LHISI_Scaffold_Assembly.</title>
        <authorList>
            <person name="Stuart O.P."/>
            <person name="Cleave R."/>
            <person name="Magrath M.J.L."/>
            <person name="Mikheyev A.S."/>
        </authorList>
    </citation>
    <scope>NUCLEOTIDE SEQUENCE [LARGE SCALE GENOMIC DNA]</scope>
    <source>
        <strain evidence="1">Daus_M_001</strain>
        <tissue evidence="1">Leg muscle</tissue>
    </source>
</reference>
<keyword evidence="2" id="KW-1185">Reference proteome</keyword>
<comment type="caution">
    <text evidence="1">The sequence shown here is derived from an EMBL/GenBank/DDBJ whole genome shotgun (WGS) entry which is preliminary data.</text>
</comment>
<dbReference type="EMBL" id="JARBHB010000001">
    <property type="protein sequence ID" value="KAJ8896187.1"/>
    <property type="molecule type" value="Genomic_DNA"/>
</dbReference>
<gene>
    <name evidence="1" type="ORF">PR048_001530</name>
</gene>
<proteinExistence type="predicted"/>